<keyword evidence="2" id="KW-0472">Membrane</keyword>
<dbReference type="InterPro" id="IPR008571">
    <property type="entry name" value="HerA-like"/>
</dbReference>
<dbReference type="SUPFAM" id="SSF52540">
    <property type="entry name" value="P-loop containing nucleoside triphosphate hydrolases"/>
    <property type="match status" value="1"/>
</dbReference>
<evidence type="ECO:0000256" key="2">
    <source>
        <dbReference type="SAM" id="Phobius"/>
    </source>
</evidence>
<evidence type="ECO:0000259" key="3">
    <source>
        <dbReference type="Pfam" id="PF12696"/>
    </source>
</evidence>
<dbReference type="InterPro" id="IPR027417">
    <property type="entry name" value="P-loop_NTPase"/>
</dbReference>
<feature type="transmembrane region" description="Helical" evidence="2">
    <location>
        <begin position="62"/>
        <end position="88"/>
    </location>
</feature>
<feature type="transmembrane region" description="Helical" evidence="2">
    <location>
        <begin position="21"/>
        <end position="42"/>
    </location>
</feature>
<gene>
    <name evidence="4" type="ORF">SC09_contig10orf00077</name>
</gene>
<feature type="compositionally biased region" description="Basic and acidic residues" evidence="1">
    <location>
        <begin position="869"/>
        <end position="893"/>
    </location>
</feature>
<comment type="caution">
    <text evidence="4">The sequence shown here is derived from an EMBL/GenBank/DDBJ whole genome shotgun (WGS) entry which is preliminary data.</text>
</comment>
<feature type="region of interest" description="Disordered" evidence="1">
    <location>
        <begin position="869"/>
        <end position="930"/>
    </location>
</feature>
<keyword evidence="2" id="KW-1133">Transmembrane helix</keyword>
<dbReference type="PANTHER" id="PTHR42957">
    <property type="entry name" value="HELICASE MJ1565-RELATED"/>
    <property type="match status" value="1"/>
</dbReference>
<accession>A0A0D1L2U0</accession>
<proteinExistence type="predicted"/>
<evidence type="ECO:0000313" key="5">
    <source>
        <dbReference type="Proteomes" id="UP000032247"/>
    </source>
</evidence>
<dbReference type="InterPro" id="IPR032689">
    <property type="entry name" value="TraG-D_C"/>
</dbReference>
<name>A0A0D1L2U0_BACIU</name>
<dbReference type="CDD" id="cd01127">
    <property type="entry name" value="TrwB_TraG_TraD_VirD4"/>
    <property type="match status" value="1"/>
</dbReference>
<dbReference type="AlphaFoldDB" id="A0A0D1L2U0"/>
<sequence length="930" mass="106655">MKTNNSPKNSKSDFEKSVEDFIMRHPLFSIGVVLFLLVYFLRGKILDYLNKSFSAFGGGFSGFLETIFECLIIACWIVLALAVVRYFVTHYFNKRAFVYKRLLPHEDDKFRAEDITMMISRIHGSRRRWLTRLFLGREWFTYVIYRDEETAEFHFYIGAHEKIIPYLEQSIKSIYTRAEFYPPDDLRFPDEYPKSHRVGGRMKIKSNSTKNALPLSAFKYDDLPSLMLQMPVSSWIQVNFSPNDGHKIRKNIVRMEKDIKESKKAADRSSYDKEELKGLKQRYQRNEVAFDVTVSISSAAPNSIGNVKQIGNTISSNLNDVNELKYRRYRNAVSFYPKVSRYRMLWTGAELANLLHLPLFDERESAKALKETTPRSRKGAELIPFNVLADPNDIFIGYLEHPIKKDRAVYIKKKYLGEHFVLTGKTGSGKSTVLNTMLSNGFVKDFVFKNFSPGFKTAEGFSFIDPAKDTAVVILNQLLRFEAQGADVDWSKVHWFSIAHAEYPLALNLLYKMPGEDESLIADAVTELIENSFDQPAAVAERLLRYCIRTLLADPDETHTILEVSKLLDDDRFRMDLLRKIRKNPENYEIISYWSTDAEGNMKTSALAVKNRIDMFASSIPLKRVFGQRGFGIDIRKFMEEGHIVLFDVSSLSKREIALVSGYLSFMYYRIAETRAPYSLLHLLVTDETHRIGRIPILPKIVAESRKFGLSLGIATQRLAQLPEDLREALVEIQDNFFVCQQGDGDAKVAASYLNGDEKDGISPGFLKALDKRRAVIKIQDTVEGVTRSYKTLVTVPPLDKYKPDLSVADYGDQADLAIANKWTLEKAAALSQRQGMKAEEVDHEIMRYMNPYADFTAYDEEQRLRQIEENAESSRQEDSAMDVIDLKKSEISKDEEENMDSENSKPKLEKEDKPPKRISLLDLASKEES</sequence>
<evidence type="ECO:0000256" key="1">
    <source>
        <dbReference type="SAM" id="MobiDB-lite"/>
    </source>
</evidence>
<keyword evidence="2" id="KW-0812">Transmembrane</keyword>
<feature type="domain" description="TraD/TraG TraM recognition site" evidence="3">
    <location>
        <begin position="683"/>
        <end position="726"/>
    </location>
</feature>
<dbReference type="Proteomes" id="UP000032247">
    <property type="component" value="Unassembled WGS sequence"/>
</dbReference>
<dbReference type="Pfam" id="PF12696">
    <property type="entry name" value="TraG-D_C"/>
    <property type="match status" value="1"/>
</dbReference>
<dbReference type="Gene3D" id="3.40.50.300">
    <property type="entry name" value="P-loop containing nucleotide triphosphate hydrolases"/>
    <property type="match status" value="2"/>
</dbReference>
<dbReference type="EMBL" id="JXBC01000007">
    <property type="protein sequence ID" value="KIU09886.1"/>
    <property type="molecule type" value="Genomic_DNA"/>
</dbReference>
<reference evidence="4 5" key="1">
    <citation type="submission" date="2014-12" db="EMBL/GenBank/DDBJ databases">
        <title>Comparative genome analysis of Bacillus coagulans HM-08, Clostridium butyricum HM-68, Bacillus subtilis HM-66 and Bacillus licheniformis BL-09.</title>
        <authorList>
            <person name="Zhang H."/>
        </authorList>
    </citation>
    <scope>NUCLEOTIDE SEQUENCE [LARGE SCALE GENOMIC DNA]</scope>
    <source>
        <strain evidence="4 5">HM-66</strain>
    </source>
</reference>
<feature type="compositionally biased region" description="Basic and acidic residues" evidence="1">
    <location>
        <begin position="903"/>
        <end position="916"/>
    </location>
</feature>
<protein>
    <recommendedName>
        <fullName evidence="3">TraD/TraG TraM recognition site domain-containing protein</fullName>
    </recommendedName>
</protein>
<dbReference type="PANTHER" id="PTHR42957:SF1">
    <property type="entry name" value="HELICASE MJ1565-RELATED"/>
    <property type="match status" value="1"/>
</dbReference>
<dbReference type="PATRIC" id="fig|1423.173.peg.3740"/>
<organism evidence="4 5">
    <name type="scientific">Bacillus subtilis</name>
    <dbReference type="NCBI Taxonomy" id="1423"/>
    <lineage>
        <taxon>Bacteria</taxon>
        <taxon>Bacillati</taxon>
        <taxon>Bacillota</taxon>
        <taxon>Bacilli</taxon>
        <taxon>Bacillales</taxon>
        <taxon>Bacillaceae</taxon>
        <taxon>Bacillus</taxon>
    </lineage>
</organism>
<evidence type="ECO:0000313" key="4">
    <source>
        <dbReference type="EMBL" id="KIU09886.1"/>
    </source>
</evidence>